<dbReference type="Pfam" id="PF13962">
    <property type="entry name" value="PGG"/>
    <property type="match status" value="1"/>
</dbReference>
<keyword evidence="1" id="KW-0812">Transmembrane</keyword>
<accession>A0AA38SY27</accession>
<evidence type="ECO:0000259" key="2">
    <source>
        <dbReference type="Pfam" id="PF13962"/>
    </source>
</evidence>
<comment type="caution">
    <text evidence="3">The sequence shown here is derived from an EMBL/GenBank/DDBJ whole genome shotgun (WGS) entry which is preliminary data.</text>
</comment>
<keyword evidence="1" id="KW-0472">Membrane</keyword>
<proteinExistence type="predicted"/>
<feature type="domain" description="PGG" evidence="2">
    <location>
        <begin position="232"/>
        <end position="345"/>
    </location>
</feature>
<dbReference type="PANTHER" id="PTHR24177">
    <property type="entry name" value="CASKIN"/>
    <property type="match status" value="1"/>
</dbReference>
<dbReference type="AlphaFoldDB" id="A0AA38SY27"/>
<feature type="transmembrane region" description="Helical" evidence="1">
    <location>
        <begin position="353"/>
        <end position="386"/>
    </location>
</feature>
<evidence type="ECO:0000313" key="3">
    <source>
        <dbReference type="EMBL" id="KAJ9550920.1"/>
    </source>
</evidence>
<keyword evidence="4" id="KW-1185">Reference proteome</keyword>
<gene>
    <name evidence="3" type="ORF">OSB04_014965</name>
</gene>
<feature type="transmembrane region" description="Helical" evidence="1">
    <location>
        <begin position="321"/>
        <end position="347"/>
    </location>
</feature>
<dbReference type="PANTHER" id="PTHR24177:SF475">
    <property type="entry name" value="ANKYRIN REPEAT-CONTAINING DOMAIN, PGG DOMAIN PROTEIN-RELATED"/>
    <property type="match status" value="1"/>
</dbReference>
<dbReference type="Proteomes" id="UP001172457">
    <property type="component" value="Chromosome 4"/>
</dbReference>
<organism evidence="3 4">
    <name type="scientific">Centaurea solstitialis</name>
    <name type="common">yellow star-thistle</name>
    <dbReference type="NCBI Taxonomy" id="347529"/>
    <lineage>
        <taxon>Eukaryota</taxon>
        <taxon>Viridiplantae</taxon>
        <taxon>Streptophyta</taxon>
        <taxon>Embryophyta</taxon>
        <taxon>Tracheophyta</taxon>
        <taxon>Spermatophyta</taxon>
        <taxon>Magnoliopsida</taxon>
        <taxon>eudicotyledons</taxon>
        <taxon>Gunneridae</taxon>
        <taxon>Pentapetalae</taxon>
        <taxon>asterids</taxon>
        <taxon>campanulids</taxon>
        <taxon>Asterales</taxon>
        <taxon>Asteraceae</taxon>
        <taxon>Carduoideae</taxon>
        <taxon>Cardueae</taxon>
        <taxon>Centaureinae</taxon>
        <taxon>Centaurea</taxon>
    </lineage>
</organism>
<feature type="transmembrane region" description="Helical" evidence="1">
    <location>
        <begin position="280"/>
        <end position="309"/>
    </location>
</feature>
<dbReference type="EMBL" id="JARYMX010000004">
    <property type="protein sequence ID" value="KAJ9550920.1"/>
    <property type="molecule type" value="Genomic_DNA"/>
</dbReference>
<feature type="transmembrane region" description="Helical" evidence="1">
    <location>
        <begin position="242"/>
        <end position="260"/>
    </location>
</feature>
<evidence type="ECO:0000313" key="4">
    <source>
        <dbReference type="Proteomes" id="UP001172457"/>
    </source>
</evidence>
<dbReference type="InterPro" id="IPR026961">
    <property type="entry name" value="PGG_dom"/>
</dbReference>
<reference evidence="3" key="1">
    <citation type="submission" date="2023-03" db="EMBL/GenBank/DDBJ databases">
        <title>Chromosome-scale reference genome and RAD-based genetic map of yellow starthistle (Centaurea solstitialis) reveal putative structural variation and QTLs associated with invader traits.</title>
        <authorList>
            <person name="Reatini B."/>
            <person name="Cang F.A."/>
            <person name="Jiang Q."/>
            <person name="Mckibben M.T.W."/>
            <person name="Barker M.S."/>
            <person name="Rieseberg L.H."/>
            <person name="Dlugosch K.M."/>
        </authorList>
    </citation>
    <scope>NUCLEOTIDE SEQUENCE</scope>
    <source>
        <strain evidence="3">CAN-66</strain>
        <tissue evidence="3">Leaf</tissue>
    </source>
</reference>
<name>A0AA38SY27_9ASTR</name>
<evidence type="ECO:0000256" key="1">
    <source>
        <dbReference type="SAM" id="Phobius"/>
    </source>
</evidence>
<keyword evidence="1" id="KW-1133">Transmembrane helix</keyword>
<dbReference type="GO" id="GO:0016020">
    <property type="term" value="C:membrane"/>
    <property type="evidence" value="ECO:0007669"/>
    <property type="project" value="TreeGrafter"/>
</dbReference>
<sequence>MRGGTDRDFYPISRGKKDRSLDWSTWRCNPSIGDTIYGLSIDTSPDIDGSFPIPYVEPIKDIDKKQKEWEEAKKVLLEVCYRIKRNDRLGLYDRPILEAARRNVYEVVEELLVAFQIKDKESEHDIIQLAVIHRSEKIYSILYQNPKLKHHYRMFKDSFSGNNMLHVAGKLAPSYELKRITGAALQLQRELQWFEELKKLVFPAYITEENKNNQTPEMVFTKEHEDLVKEGEKWMKTTAESCSITAALITTIVFAAAITVPGGSNQETGTPLFTNDVAFIVFATSDAISLFTSTTSLLVFLSILTARFAEEDFLVRLPRRLIIGLCSLFISTTAMMVAFSATLFLVFCDKKPWMLGPICGLACFPIVLFVTLQFPLLIDLVWWTYVPIFGNRYQNRFDADEVQGYFANSPRGKHKQKLLGKENTVKEMKGVAGGGVSSTSDNIV</sequence>
<protein>
    <recommendedName>
        <fullName evidence="2">PGG domain-containing protein</fullName>
    </recommendedName>
</protein>